<keyword evidence="3" id="KW-1185">Reference proteome</keyword>
<feature type="non-terminal residue" evidence="2">
    <location>
        <position position="50"/>
    </location>
</feature>
<sequence length="50" mass="5568">MMNVISTETFDDSMTDTDNEIHVVNVQQNKQQHATQNTATSSISNSTPQQ</sequence>
<name>A0A821KGV8_9BILA</name>
<gene>
    <name evidence="2" type="ORF">OVN521_LOCUS49682</name>
</gene>
<dbReference type="Proteomes" id="UP000663866">
    <property type="component" value="Unassembled WGS sequence"/>
</dbReference>
<feature type="compositionally biased region" description="Polar residues" evidence="1">
    <location>
        <begin position="33"/>
        <end position="50"/>
    </location>
</feature>
<proteinExistence type="predicted"/>
<accession>A0A821KGV8</accession>
<comment type="caution">
    <text evidence="2">The sequence shown here is derived from an EMBL/GenBank/DDBJ whole genome shotgun (WGS) entry which is preliminary data.</text>
</comment>
<feature type="region of interest" description="Disordered" evidence="1">
    <location>
        <begin position="29"/>
        <end position="50"/>
    </location>
</feature>
<evidence type="ECO:0000256" key="1">
    <source>
        <dbReference type="SAM" id="MobiDB-lite"/>
    </source>
</evidence>
<protein>
    <submittedName>
        <fullName evidence="2">Uncharacterized protein</fullName>
    </submittedName>
</protein>
<reference evidence="2" key="1">
    <citation type="submission" date="2021-02" db="EMBL/GenBank/DDBJ databases">
        <authorList>
            <person name="Nowell W R."/>
        </authorList>
    </citation>
    <scope>NUCLEOTIDE SEQUENCE</scope>
</reference>
<dbReference type="AlphaFoldDB" id="A0A821KGV8"/>
<evidence type="ECO:0000313" key="2">
    <source>
        <dbReference type="EMBL" id="CAF4737421.1"/>
    </source>
</evidence>
<evidence type="ECO:0000313" key="3">
    <source>
        <dbReference type="Proteomes" id="UP000663866"/>
    </source>
</evidence>
<dbReference type="EMBL" id="CAJOBG010110163">
    <property type="protein sequence ID" value="CAF4737421.1"/>
    <property type="molecule type" value="Genomic_DNA"/>
</dbReference>
<organism evidence="2 3">
    <name type="scientific">Rotaria magnacalcarata</name>
    <dbReference type="NCBI Taxonomy" id="392030"/>
    <lineage>
        <taxon>Eukaryota</taxon>
        <taxon>Metazoa</taxon>
        <taxon>Spiralia</taxon>
        <taxon>Gnathifera</taxon>
        <taxon>Rotifera</taxon>
        <taxon>Eurotatoria</taxon>
        <taxon>Bdelloidea</taxon>
        <taxon>Philodinida</taxon>
        <taxon>Philodinidae</taxon>
        <taxon>Rotaria</taxon>
    </lineage>
</organism>